<evidence type="ECO:0000256" key="1">
    <source>
        <dbReference type="ARBA" id="ARBA00010491"/>
    </source>
</evidence>
<accession>A0A1I6VJ90</accession>
<dbReference type="RefSeq" id="WP_093367305.1">
    <property type="nucleotide sequence ID" value="NZ_FOZZ01000014.1"/>
</dbReference>
<dbReference type="Proteomes" id="UP000198785">
    <property type="component" value="Unassembled WGS sequence"/>
</dbReference>
<dbReference type="GO" id="GO:0006508">
    <property type="term" value="P:proteolysis"/>
    <property type="evidence" value="ECO:0007669"/>
    <property type="project" value="UniProtKB-KW"/>
</dbReference>
<evidence type="ECO:0000256" key="7">
    <source>
        <dbReference type="RuleBase" id="RU366067"/>
    </source>
</evidence>
<evidence type="ECO:0000256" key="3">
    <source>
        <dbReference type="ARBA" id="ARBA00022670"/>
    </source>
</evidence>
<comment type="function">
    <text evidence="7">Catalyzes the removal of dipeptides from the N-terminus of oligopeptides.</text>
</comment>
<dbReference type="InterPro" id="IPR043504">
    <property type="entry name" value="Peptidase_S1_PA_chymotrypsin"/>
</dbReference>
<dbReference type="InterPro" id="IPR009003">
    <property type="entry name" value="Peptidase_S1_PA"/>
</dbReference>
<comment type="similarity">
    <text evidence="1 7">Belongs to the peptidase S46 family.</text>
</comment>
<evidence type="ECO:0000256" key="5">
    <source>
        <dbReference type="ARBA" id="ARBA00022801"/>
    </source>
</evidence>
<dbReference type="AlphaFoldDB" id="A0A1I6VJ90"/>
<dbReference type="GO" id="GO:0008239">
    <property type="term" value="F:dipeptidyl-peptidase activity"/>
    <property type="evidence" value="ECO:0007669"/>
    <property type="project" value="UniProtKB-UniRule"/>
</dbReference>
<protein>
    <recommendedName>
        <fullName evidence="7">Dipeptidyl-peptidase</fullName>
        <ecNumber evidence="7">3.4.14.-</ecNumber>
    </recommendedName>
</protein>
<dbReference type="Pfam" id="PF10459">
    <property type="entry name" value="Peptidase_S46"/>
    <property type="match status" value="1"/>
</dbReference>
<dbReference type="OrthoDB" id="9805367at2"/>
<keyword evidence="9" id="KW-1185">Reference proteome</keyword>
<evidence type="ECO:0000313" key="9">
    <source>
        <dbReference type="Proteomes" id="UP000198785"/>
    </source>
</evidence>
<evidence type="ECO:0000256" key="2">
    <source>
        <dbReference type="ARBA" id="ARBA00022438"/>
    </source>
</evidence>
<organism evidence="8 9">
    <name type="scientific">Sphingobacterium wenxiniae</name>
    <dbReference type="NCBI Taxonomy" id="683125"/>
    <lineage>
        <taxon>Bacteria</taxon>
        <taxon>Pseudomonadati</taxon>
        <taxon>Bacteroidota</taxon>
        <taxon>Sphingobacteriia</taxon>
        <taxon>Sphingobacteriales</taxon>
        <taxon>Sphingobacteriaceae</taxon>
        <taxon>Sphingobacterium</taxon>
    </lineage>
</organism>
<evidence type="ECO:0000256" key="4">
    <source>
        <dbReference type="ARBA" id="ARBA00022729"/>
    </source>
</evidence>
<name>A0A1I6VJ90_9SPHI</name>
<dbReference type="GO" id="GO:0043171">
    <property type="term" value="P:peptide catabolic process"/>
    <property type="evidence" value="ECO:0007669"/>
    <property type="project" value="UniProtKB-UniRule"/>
</dbReference>
<dbReference type="STRING" id="683125.SAMN05660206_11433"/>
<keyword evidence="6 7" id="KW-0720">Serine protease</keyword>
<dbReference type="Gene3D" id="2.40.10.10">
    <property type="entry name" value="Trypsin-like serine proteases"/>
    <property type="match status" value="1"/>
</dbReference>
<evidence type="ECO:0000313" key="8">
    <source>
        <dbReference type="EMBL" id="SFT13514.1"/>
    </source>
</evidence>
<evidence type="ECO:0000256" key="6">
    <source>
        <dbReference type="ARBA" id="ARBA00022825"/>
    </source>
</evidence>
<gene>
    <name evidence="8" type="ORF">SAMN05660206_11433</name>
</gene>
<keyword evidence="4" id="KW-0732">Signal</keyword>
<sequence length="712" mass="80415">MKKIWILVLLTVVSMSTFADEGMWFLMHLKRLNEADMQKKGLQLTAEEIYSINNSSLKDAIVQFNGGCTAEIVSGQGLVFTNHHCGYGAIAELSTPENDHLTNGFWAKSFSEELKPKSLYVRFFVRMDDVSKRILSLVNDNMSEKEREKIINQEIAKIEQENSEGGKYVVSVKSFYNGNEYYYFVYQDYSDVRLVGTPPNSIGKFGGDTDNWEWPRHTGDFSVFRVYGDKDGNPAPYSTENTPLKPKHFLPISIKGFQEGDFSMILGYPGRTNRWMPAAGIDQNVHYAYPAWVEASKVGMDAMKKHMDKDQAVKLNYASKYSGVANYWKNRQGMIDALTKHRTAETKRKQEAKFQKWANKKANRAQYGNVLADINTYFQTTNEKALHDNYLIGMIRSSQYAALPYSIGNALKQYTGANEAKRQEMKPNLENAFSSTFEDIHIPLEIDVLAAELNLYASKAGNIAPYIQQLATQNNNNFQKQIEEAFAKSIFADKDKLTAFLQSPSTESIENDPLYLISKSLMDKYREQSPELEALTDQYQAAYRKYIAGVLASNPKGKYYPDANSTLRLTYGSIRALPADPRNDAKVNNYTTLKGTIAKYKPNDEEFDLPKRLMELYESKDFGRYADKAGYMPVNFLSDQDITGGNSGSPVLNGNGELIGLAFDGNIEAMAGDVIFDPVLQRTISVDIRYVLFIIDKFAGAQNIIDELKIVD</sequence>
<dbReference type="GO" id="GO:0070009">
    <property type="term" value="F:serine-type aminopeptidase activity"/>
    <property type="evidence" value="ECO:0007669"/>
    <property type="project" value="UniProtKB-UniRule"/>
</dbReference>
<proteinExistence type="inferred from homology"/>
<keyword evidence="3 7" id="KW-0645">Protease</keyword>
<dbReference type="InterPro" id="IPR019500">
    <property type="entry name" value="Pep_S46"/>
</dbReference>
<dbReference type="SUPFAM" id="SSF50494">
    <property type="entry name" value="Trypsin-like serine proteases"/>
    <property type="match status" value="1"/>
</dbReference>
<dbReference type="PANTHER" id="PTHR38469">
    <property type="entry name" value="PERIPLASMIC PEPTIDASE SUBFAMILY S1B"/>
    <property type="match status" value="1"/>
</dbReference>
<keyword evidence="5 7" id="KW-0378">Hydrolase</keyword>
<reference evidence="8 9" key="1">
    <citation type="submission" date="2016-10" db="EMBL/GenBank/DDBJ databases">
        <authorList>
            <person name="de Groot N.N."/>
        </authorList>
    </citation>
    <scope>NUCLEOTIDE SEQUENCE [LARGE SCALE GENOMIC DNA]</scope>
    <source>
        <strain evidence="8 9">DSM 22789</strain>
    </source>
</reference>
<dbReference type="EMBL" id="FOZZ01000014">
    <property type="protein sequence ID" value="SFT13514.1"/>
    <property type="molecule type" value="Genomic_DNA"/>
</dbReference>
<dbReference type="PANTHER" id="PTHR38469:SF1">
    <property type="entry name" value="PERIPLASMIC PEPTIDASE SUBFAMILY S1B"/>
    <property type="match status" value="1"/>
</dbReference>
<dbReference type="EC" id="3.4.14.-" evidence="7"/>
<keyword evidence="2 7" id="KW-0031">Aminopeptidase</keyword>